<evidence type="ECO:0000313" key="3">
    <source>
        <dbReference type="Proteomes" id="UP000633136"/>
    </source>
</evidence>
<reference evidence="2" key="1">
    <citation type="journal article" date="2014" name="Int. J. Syst. Evol. Microbiol.">
        <title>Complete genome sequence of Corynebacterium casei LMG S-19264T (=DSM 44701T), isolated from a smear-ripened cheese.</title>
        <authorList>
            <consortium name="US DOE Joint Genome Institute (JGI-PGF)"/>
            <person name="Walter F."/>
            <person name="Albersmeier A."/>
            <person name="Kalinowski J."/>
            <person name="Ruckert C."/>
        </authorList>
    </citation>
    <scope>NUCLEOTIDE SEQUENCE</scope>
    <source>
        <strain evidence="2">CGMCC 1.15388</strain>
    </source>
</reference>
<dbReference type="GO" id="GO:0016137">
    <property type="term" value="P:glycoside metabolic process"/>
    <property type="evidence" value="ECO:0007669"/>
    <property type="project" value="UniProtKB-ARBA"/>
</dbReference>
<dbReference type="Pfam" id="PF02585">
    <property type="entry name" value="PIG-L"/>
    <property type="match status" value="1"/>
</dbReference>
<dbReference type="SUPFAM" id="SSF102588">
    <property type="entry name" value="LmbE-like"/>
    <property type="match status" value="1"/>
</dbReference>
<keyword evidence="3" id="KW-1185">Reference proteome</keyword>
<evidence type="ECO:0000256" key="1">
    <source>
        <dbReference type="ARBA" id="ARBA00022833"/>
    </source>
</evidence>
<gene>
    <name evidence="2" type="ORF">GCM10011401_09940</name>
</gene>
<name>A0A917ARF8_9MICC</name>
<dbReference type="PANTHER" id="PTHR12993:SF28">
    <property type="entry name" value="LMBE FAMILY PROTEIN"/>
    <property type="match status" value="1"/>
</dbReference>
<keyword evidence="1" id="KW-0862">Zinc</keyword>
<accession>A0A917ARF8</accession>
<dbReference type="AlphaFoldDB" id="A0A917ARF8"/>
<protein>
    <submittedName>
        <fullName evidence="2">GlcNAc-PI de-N-acetylase</fullName>
    </submittedName>
</protein>
<dbReference type="GO" id="GO:0016811">
    <property type="term" value="F:hydrolase activity, acting on carbon-nitrogen (but not peptide) bonds, in linear amides"/>
    <property type="evidence" value="ECO:0007669"/>
    <property type="project" value="TreeGrafter"/>
</dbReference>
<organism evidence="2 3">
    <name type="scientific">Nesterenkonia cremea</name>
    <dbReference type="NCBI Taxonomy" id="1882340"/>
    <lineage>
        <taxon>Bacteria</taxon>
        <taxon>Bacillati</taxon>
        <taxon>Actinomycetota</taxon>
        <taxon>Actinomycetes</taxon>
        <taxon>Micrococcales</taxon>
        <taxon>Micrococcaceae</taxon>
        <taxon>Nesterenkonia</taxon>
    </lineage>
</organism>
<dbReference type="InterPro" id="IPR024078">
    <property type="entry name" value="LmbE-like_dom_sf"/>
</dbReference>
<proteinExistence type="predicted"/>
<reference evidence="2" key="2">
    <citation type="submission" date="2020-09" db="EMBL/GenBank/DDBJ databases">
        <authorList>
            <person name="Sun Q."/>
            <person name="Zhou Y."/>
        </authorList>
    </citation>
    <scope>NUCLEOTIDE SEQUENCE</scope>
    <source>
        <strain evidence="2">CGMCC 1.15388</strain>
    </source>
</reference>
<dbReference type="InterPro" id="IPR003737">
    <property type="entry name" value="GlcNAc_PI_deacetylase-related"/>
</dbReference>
<sequence length="258" mass="28631">MDAQLKSPQELIDGLGMERLLAFAAHPDDLDFAAAATVAALSERGVEVTLCLLTAGDAGGFELGRDAEEMAARRRQEQLDAAEILGIREVIFLDERDGFVEPTLELQKKIVRVMRQVRPDVVISCHPERAWDRLQKSHPDHLACGEAVVRASYPAVENPFAFPELLEEEGLEAFKIKSLMLMAAPLERIQLRVDVTGYEEKKLEALRRHFSQHPDPGGMERYVVEKMVQAGERAGASECSAEEFHLVHVNAADTISGF</sequence>
<dbReference type="EMBL" id="BMIS01000003">
    <property type="protein sequence ID" value="GGE64837.1"/>
    <property type="molecule type" value="Genomic_DNA"/>
</dbReference>
<dbReference type="Proteomes" id="UP000633136">
    <property type="component" value="Unassembled WGS sequence"/>
</dbReference>
<dbReference type="RefSeq" id="WP_188683294.1">
    <property type="nucleotide sequence ID" value="NZ_BMIS01000003.1"/>
</dbReference>
<comment type="caution">
    <text evidence="2">The sequence shown here is derived from an EMBL/GenBank/DDBJ whole genome shotgun (WGS) entry which is preliminary data.</text>
</comment>
<dbReference type="PANTHER" id="PTHR12993">
    <property type="entry name" value="N-ACETYLGLUCOSAMINYL-PHOSPHATIDYLINOSITOL DE-N-ACETYLASE-RELATED"/>
    <property type="match status" value="1"/>
</dbReference>
<dbReference type="Gene3D" id="3.40.50.10320">
    <property type="entry name" value="LmbE-like"/>
    <property type="match status" value="1"/>
</dbReference>
<evidence type="ECO:0000313" key="2">
    <source>
        <dbReference type="EMBL" id="GGE64837.1"/>
    </source>
</evidence>